<accession>A0A3G5A5E9</accession>
<name>A0A3G5A5E9_9VIRU</name>
<evidence type="ECO:0000313" key="2">
    <source>
        <dbReference type="EMBL" id="AYV81734.1"/>
    </source>
</evidence>
<reference evidence="2" key="1">
    <citation type="submission" date="2018-10" db="EMBL/GenBank/DDBJ databases">
        <title>Hidden diversity of soil giant viruses.</title>
        <authorList>
            <person name="Schulz F."/>
            <person name="Alteio L."/>
            <person name="Goudeau D."/>
            <person name="Ryan E.M."/>
            <person name="Malmstrom R.R."/>
            <person name="Blanchard J."/>
            <person name="Woyke T."/>
        </authorList>
    </citation>
    <scope>NUCLEOTIDE SEQUENCE</scope>
    <source>
        <strain evidence="2">HAV1</strain>
    </source>
</reference>
<keyword evidence="1" id="KW-0472">Membrane</keyword>
<gene>
    <name evidence="2" type="ORF">Harvfovirus57_3</name>
</gene>
<keyword evidence="1" id="KW-1133">Transmembrane helix</keyword>
<proteinExistence type="predicted"/>
<sequence length="150" mass="17189">MSPIIISYALFLVSTFFGTRATNYFLGTESLTKLYNPFLIINIDTLIFIGISFVVDKIILRNHGGIPRWPVLILSYVLMINLDLLLSKYLIGEWVSFAPIVYLFSASLMCIGLYLISYLVSFSMKLVWRQYKVDLDAPQRVMDISMIPTE</sequence>
<protein>
    <submittedName>
        <fullName evidence="2">Uncharacterized protein</fullName>
    </submittedName>
</protein>
<feature type="transmembrane region" description="Helical" evidence="1">
    <location>
        <begin position="97"/>
        <end position="120"/>
    </location>
</feature>
<dbReference type="EMBL" id="MK072299">
    <property type="protein sequence ID" value="AYV81734.1"/>
    <property type="molecule type" value="Genomic_DNA"/>
</dbReference>
<keyword evidence="1" id="KW-0812">Transmembrane</keyword>
<organism evidence="2">
    <name type="scientific">Harvfovirus sp</name>
    <dbReference type="NCBI Taxonomy" id="2487768"/>
    <lineage>
        <taxon>Viruses</taxon>
        <taxon>Varidnaviria</taxon>
        <taxon>Bamfordvirae</taxon>
        <taxon>Nucleocytoviricota</taxon>
        <taxon>Megaviricetes</taxon>
        <taxon>Imitervirales</taxon>
        <taxon>Mimiviridae</taxon>
        <taxon>Klosneuvirinae</taxon>
    </lineage>
</organism>
<feature type="transmembrane region" description="Helical" evidence="1">
    <location>
        <begin position="37"/>
        <end position="59"/>
    </location>
</feature>
<evidence type="ECO:0000256" key="1">
    <source>
        <dbReference type="SAM" id="Phobius"/>
    </source>
</evidence>
<feature type="transmembrane region" description="Helical" evidence="1">
    <location>
        <begin position="71"/>
        <end position="91"/>
    </location>
</feature>